<evidence type="ECO:0000313" key="1">
    <source>
        <dbReference type="EMBL" id="RUQ68915.1"/>
    </source>
</evidence>
<dbReference type="PANTHER" id="PTHR13696">
    <property type="entry name" value="P-LOOP CONTAINING NUCLEOSIDE TRIPHOSPHATE HYDROLASE"/>
    <property type="match status" value="1"/>
</dbReference>
<dbReference type="Pfam" id="PF07015">
    <property type="entry name" value="VirC1"/>
    <property type="match status" value="1"/>
</dbReference>
<accession>A0A3S0WKY9</accession>
<dbReference type="InterPro" id="IPR050678">
    <property type="entry name" value="DNA_Partitioning_ATPase"/>
</dbReference>
<dbReference type="CDD" id="cd02042">
    <property type="entry name" value="ParAB_family"/>
    <property type="match status" value="1"/>
</dbReference>
<dbReference type="Gene3D" id="3.40.50.300">
    <property type="entry name" value="P-loop containing nucleotide triphosphate hydrolases"/>
    <property type="match status" value="1"/>
</dbReference>
<dbReference type="SUPFAM" id="SSF52540">
    <property type="entry name" value="P-loop containing nucleoside triphosphate hydrolases"/>
    <property type="match status" value="1"/>
</dbReference>
<dbReference type="EMBL" id="RZIJ01000013">
    <property type="protein sequence ID" value="RUQ68915.1"/>
    <property type="molecule type" value="Genomic_DNA"/>
</dbReference>
<dbReference type="OrthoDB" id="113462at2"/>
<sequence>MTRISSFASTKGGVGKTSLVMALTTELRRREKSVLLLDCDPNRHLAEWARRRRDAGVTVVEEVTEANVRQIVQERAGRHDHTLIDLAGFGNLTMLYAFSVSDGVMIPTQQSFMDIKEAVRTFKVVADSIGVLKHTPVSSVVIVRTQAAIESRVDRHARELLAEHGVPTFRTELIERSLIKEMSYTGQGPGEVNPASNADHNVRAMTDEFLDFLDAAPCNPLVARAA</sequence>
<dbReference type="PANTHER" id="PTHR13696:SF96">
    <property type="entry name" value="COBQ_COBB_MIND_PARA NUCLEOTIDE BINDING DOMAIN-CONTAINING PROTEIN"/>
    <property type="match status" value="1"/>
</dbReference>
<keyword evidence="2" id="KW-1185">Reference proteome</keyword>
<gene>
    <name evidence="1" type="ORF">EJ913_17235</name>
</gene>
<comment type="caution">
    <text evidence="1">The sequence shown here is derived from an EMBL/GenBank/DDBJ whole genome shotgun (WGS) entry which is preliminary data.</text>
</comment>
<dbReference type="RefSeq" id="WP_127000066.1">
    <property type="nucleotide sequence ID" value="NZ_CP173195.1"/>
</dbReference>
<protein>
    <submittedName>
        <fullName evidence="1">ParA family protein</fullName>
    </submittedName>
</protein>
<organism evidence="1 2">
    <name type="scientific">Azospirillum doebereinerae</name>
    <dbReference type="NCBI Taxonomy" id="92933"/>
    <lineage>
        <taxon>Bacteria</taxon>
        <taxon>Pseudomonadati</taxon>
        <taxon>Pseudomonadota</taxon>
        <taxon>Alphaproteobacteria</taxon>
        <taxon>Rhodospirillales</taxon>
        <taxon>Azospirillaceae</taxon>
        <taxon>Azospirillum</taxon>
    </lineage>
</organism>
<dbReference type="InterPro" id="IPR009744">
    <property type="entry name" value="VirC1"/>
</dbReference>
<dbReference type="Proteomes" id="UP000280346">
    <property type="component" value="Unassembled WGS sequence"/>
</dbReference>
<name>A0A3S0WKY9_9PROT</name>
<dbReference type="AlphaFoldDB" id="A0A3S0WKY9"/>
<evidence type="ECO:0000313" key="2">
    <source>
        <dbReference type="Proteomes" id="UP000280346"/>
    </source>
</evidence>
<dbReference type="InterPro" id="IPR027417">
    <property type="entry name" value="P-loop_NTPase"/>
</dbReference>
<dbReference type="PIRSF" id="PIRSF009320">
    <property type="entry name" value="Nuc_binding_HP_1000"/>
    <property type="match status" value="1"/>
</dbReference>
<proteinExistence type="predicted"/>
<reference evidence="1 2" key="1">
    <citation type="submission" date="2018-12" db="EMBL/GenBank/DDBJ databases">
        <authorList>
            <person name="Yang Y."/>
        </authorList>
    </citation>
    <scope>NUCLEOTIDE SEQUENCE [LARGE SCALE GENOMIC DNA]</scope>
    <source>
        <strain evidence="1 2">GSF71</strain>
    </source>
</reference>